<comment type="caution">
    <text evidence="1">The sequence shown here is derived from an EMBL/GenBank/DDBJ whole genome shotgun (WGS) entry which is preliminary data.</text>
</comment>
<dbReference type="Proteomes" id="UP000663874">
    <property type="component" value="Unassembled WGS sequence"/>
</dbReference>
<feature type="non-terminal residue" evidence="1">
    <location>
        <position position="1"/>
    </location>
</feature>
<evidence type="ECO:0000313" key="2">
    <source>
        <dbReference type="Proteomes" id="UP000663874"/>
    </source>
</evidence>
<proteinExistence type="predicted"/>
<gene>
    <name evidence="1" type="ORF">FNK824_LOCUS39588</name>
</gene>
<name>A0A820G6Z2_9BILA</name>
<protein>
    <submittedName>
        <fullName evidence="1">Uncharacterized protein</fullName>
    </submittedName>
</protein>
<evidence type="ECO:0000313" key="1">
    <source>
        <dbReference type="EMBL" id="CAF4273327.1"/>
    </source>
</evidence>
<dbReference type="AlphaFoldDB" id="A0A820G6Z2"/>
<accession>A0A820G6Z2</accession>
<sequence length="58" mass="6743">MYLTVKNLDKSKYIKSISNYRHEDLLNLIMNSTSSLSILNSYYDTIVEDLVTNYSSET</sequence>
<reference evidence="1" key="1">
    <citation type="submission" date="2021-02" db="EMBL/GenBank/DDBJ databases">
        <authorList>
            <person name="Nowell W R."/>
        </authorList>
    </citation>
    <scope>NUCLEOTIDE SEQUENCE</scope>
</reference>
<organism evidence="1 2">
    <name type="scientific">Rotaria sordida</name>
    <dbReference type="NCBI Taxonomy" id="392033"/>
    <lineage>
        <taxon>Eukaryota</taxon>
        <taxon>Metazoa</taxon>
        <taxon>Spiralia</taxon>
        <taxon>Gnathifera</taxon>
        <taxon>Rotifera</taxon>
        <taxon>Eurotatoria</taxon>
        <taxon>Bdelloidea</taxon>
        <taxon>Philodinida</taxon>
        <taxon>Philodinidae</taxon>
        <taxon>Rotaria</taxon>
    </lineage>
</organism>
<dbReference type="EMBL" id="CAJOBE010026528">
    <property type="protein sequence ID" value="CAF4273327.1"/>
    <property type="molecule type" value="Genomic_DNA"/>
</dbReference>